<keyword evidence="2 7" id="KW-0699">rRNA-binding</keyword>
<keyword evidence="7" id="KW-0820">tRNA-binding</keyword>
<dbReference type="GO" id="GO:0003735">
    <property type="term" value="F:structural constituent of ribosome"/>
    <property type="evidence" value="ECO:0007669"/>
    <property type="project" value="InterPro"/>
</dbReference>
<dbReference type="Pfam" id="PF00416">
    <property type="entry name" value="Ribosomal_S13"/>
    <property type="match status" value="1"/>
</dbReference>
<dbReference type="InterPro" id="IPR019980">
    <property type="entry name" value="Ribosomal_uS13_bac-type"/>
</dbReference>
<accession>A0A2H0XBS3</accession>
<organism evidence="10 11">
    <name type="scientific">candidate division WWE3 bacterium CG08_land_8_20_14_0_20_41_10</name>
    <dbReference type="NCBI Taxonomy" id="1975085"/>
    <lineage>
        <taxon>Bacteria</taxon>
        <taxon>Katanobacteria</taxon>
    </lineage>
</organism>
<dbReference type="InterPro" id="IPR010979">
    <property type="entry name" value="Ribosomal_uS13-like_H2TH"/>
</dbReference>
<dbReference type="GO" id="GO:0015935">
    <property type="term" value="C:small ribosomal subunit"/>
    <property type="evidence" value="ECO:0007669"/>
    <property type="project" value="TreeGrafter"/>
</dbReference>
<dbReference type="PROSITE" id="PS00646">
    <property type="entry name" value="RIBOSOMAL_S13_1"/>
    <property type="match status" value="1"/>
</dbReference>
<dbReference type="GO" id="GO:0000049">
    <property type="term" value="F:tRNA binding"/>
    <property type="evidence" value="ECO:0007669"/>
    <property type="project" value="UniProtKB-UniRule"/>
</dbReference>
<dbReference type="GO" id="GO:0005829">
    <property type="term" value="C:cytosol"/>
    <property type="evidence" value="ECO:0007669"/>
    <property type="project" value="TreeGrafter"/>
</dbReference>
<evidence type="ECO:0000256" key="4">
    <source>
        <dbReference type="ARBA" id="ARBA00022980"/>
    </source>
</evidence>
<dbReference type="GO" id="GO:0019843">
    <property type="term" value="F:rRNA binding"/>
    <property type="evidence" value="ECO:0007669"/>
    <property type="project" value="UniProtKB-UniRule"/>
</dbReference>
<evidence type="ECO:0000313" key="11">
    <source>
        <dbReference type="Proteomes" id="UP000231252"/>
    </source>
</evidence>
<reference evidence="11" key="1">
    <citation type="submission" date="2017-09" db="EMBL/GenBank/DDBJ databases">
        <title>Depth-based differentiation of microbial function through sediment-hosted aquifers and enrichment of novel symbionts in the deep terrestrial subsurface.</title>
        <authorList>
            <person name="Probst A.J."/>
            <person name="Ladd B."/>
            <person name="Jarett J.K."/>
            <person name="Geller-Mcgrath D.E."/>
            <person name="Sieber C.M.K."/>
            <person name="Emerson J.B."/>
            <person name="Anantharaman K."/>
            <person name="Thomas B.C."/>
            <person name="Malmstrom R."/>
            <person name="Stieglmeier M."/>
            <person name="Klingl A."/>
            <person name="Woyke T."/>
            <person name="Ryan C.M."/>
            <person name="Banfield J.F."/>
        </authorList>
    </citation>
    <scope>NUCLEOTIDE SEQUENCE [LARGE SCALE GENOMIC DNA]</scope>
</reference>
<comment type="subunit">
    <text evidence="7">Part of the 30S ribosomal subunit. Forms a loose heterodimer with protein S19. Forms two bridges to the 50S subunit in the 70S ribosome.</text>
</comment>
<proteinExistence type="inferred from homology"/>
<dbReference type="EMBL" id="PEYU01000048">
    <property type="protein sequence ID" value="PIS22390.1"/>
    <property type="molecule type" value="Genomic_DNA"/>
</dbReference>
<dbReference type="Gene3D" id="4.10.910.10">
    <property type="entry name" value="30s ribosomal protein s13, domain 2"/>
    <property type="match status" value="1"/>
</dbReference>
<gene>
    <name evidence="7" type="primary">rpsM</name>
    <name evidence="10" type="ORF">COT50_02200</name>
</gene>
<keyword evidence="5 7" id="KW-0687">Ribonucleoprotein</keyword>
<comment type="caution">
    <text evidence="10">The sequence shown here is derived from an EMBL/GenBank/DDBJ whole genome shotgun (WGS) entry which is preliminary data.</text>
</comment>
<dbReference type="PANTHER" id="PTHR10871:SF1">
    <property type="entry name" value="SMALL RIBOSOMAL SUBUNIT PROTEIN US13M"/>
    <property type="match status" value="1"/>
</dbReference>
<dbReference type="InterPro" id="IPR001892">
    <property type="entry name" value="Ribosomal_uS13"/>
</dbReference>
<dbReference type="PIRSF" id="PIRSF002134">
    <property type="entry name" value="Ribosomal_S13"/>
    <property type="match status" value="1"/>
</dbReference>
<evidence type="ECO:0000256" key="2">
    <source>
        <dbReference type="ARBA" id="ARBA00022730"/>
    </source>
</evidence>
<dbReference type="InterPro" id="IPR027437">
    <property type="entry name" value="Rbsml_uS13_C"/>
</dbReference>
<dbReference type="PANTHER" id="PTHR10871">
    <property type="entry name" value="30S RIBOSOMAL PROTEIN S13/40S RIBOSOMAL PROTEIN S18"/>
    <property type="match status" value="1"/>
</dbReference>
<dbReference type="FunFam" id="1.10.8.50:FF:000001">
    <property type="entry name" value="30S ribosomal protein S13"/>
    <property type="match status" value="1"/>
</dbReference>
<evidence type="ECO:0000256" key="7">
    <source>
        <dbReference type="HAMAP-Rule" id="MF_01315"/>
    </source>
</evidence>
<keyword evidence="4 7" id="KW-0689">Ribosomal protein</keyword>
<sequence>MARIVGTDIPNQKRLEASLRYIYGVGPTLAKKILAKAEMDGNVRVSQLLETDFAKIRNAIAELKIPVEGELRRVVGQNIRRLQEIKSYRGDRHKKGLPVRGQRTRTNARIRKGKRKTVGGIKKKSAAKT</sequence>
<evidence type="ECO:0000256" key="1">
    <source>
        <dbReference type="ARBA" id="ARBA00008080"/>
    </source>
</evidence>
<dbReference type="PROSITE" id="PS50159">
    <property type="entry name" value="RIBOSOMAL_S13_2"/>
    <property type="match status" value="1"/>
</dbReference>
<dbReference type="NCBIfam" id="TIGR03631">
    <property type="entry name" value="uS13_bact"/>
    <property type="match status" value="1"/>
</dbReference>
<dbReference type="GO" id="GO:0006412">
    <property type="term" value="P:translation"/>
    <property type="evidence" value="ECO:0007669"/>
    <property type="project" value="UniProtKB-UniRule"/>
</dbReference>
<evidence type="ECO:0000256" key="5">
    <source>
        <dbReference type="ARBA" id="ARBA00023274"/>
    </source>
</evidence>
<dbReference type="InterPro" id="IPR018269">
    <property type="entry name" value="Ribosomal_uS13_CS"/>
</dbReference>
<protein>
    <recommendedName>
        <fullName evidence="6 7">Small ribosomal subunit protein uS13</fullName>
    </recommendedName>
</protein>
<comment type="similarity">
    <text evidence="1 7 8">Belongs to the universal ribosomal protein uS13 family.</text>
</comment>
<evidence type="ECO:0000256" key="8">
    <source>
        <dbReference type="RuleBase" id="RU003830"/>
    </source>
</evidence>
<dbReference type="HAMAP" id="MF_01315">
    <property type="entry name" value="Ribosomal_uS13"/>
    <property type="match status" value="1"/>
</dbReference>
<evidence type="ECO:0000256" key="3">
    <source>
        <dbReference type="ARBA" id="ARBA00022884"/>
    </source>
</evidence>
<feature type="region of interest" description="Disordered" evidence="9">
    <location>
        <begin position="107"/>
        <end position="129"/>
    </location>
</feature>
<dbReference type="SUPFAM" id="SSF46946">
    <property type="entry name" value="S13-like H2TH domain"/>
    <property type="match status" value="1"/>
</dbReference>
<dbReference type="AlphaFoldDB" id="A0A2H0XBS3"/>
<comment type="function">
    <text evidence="7">Located at the top of the head of the 30S subunit, it contacts several helices of the 16S rRNA. In the 70S ribosome it contacts the 23S rRNA (bridge B1a) and protein L5 of the 50S subunit (bridge B1b), connecting the 2 subunits; these bridges are implicated in subunit movement. Contacts the tRNAs in the A and P-sites.</text>
</comment>
<evidence type="ECO:0000256" key="6">
    <source>
        <dbReference type="ARBA" id="ARBA00035166"/>
    </source>
</evidence>
<dbReference type="Gene3D" id="1.10.8.50">
    <property type="match status" value="1"/>
</dbReference>
<keyword evidence="3 7" id="KW-0694">RNA-binding</keyword>
<evidence type="ECO:0000256" key="9">
    <source>
        <dbReference type="SAM" id="MobiDB-lite"/>
    </source>
</evidence>
<evidence type="ECO:0000313" key="10">
    <source>
        <dbReference type="EMBL" id="PIS22390.1"/>
    </source>
</evidence>
<dbReference type="Proteomes" id="UP000231252">
    <property type="component" value="Unassembled WGS sequence"/>
</dbReference>
<name>A0A2H0XBS3_UNCKA</name>